<evidence type="ECO:0000259" key="1">
    <source>
        <dbReference type="PROSITE" id="PS51186"/>
    </source>
</evidence>
<proteinExistence type="predicted"/>
<dbReference type="PANTHER" id="PTHR43792">
    <property type="entry name" value="GNAT FAMILY, PUTATIVE (AFU_ORTHOLOGUE AFUA_3G00765)-RELATED-RELATED"/>
    <property type="match status" value="1"/>
</dbReference>
<sequence length="293" mass="31986">MPDAAREHWRDLVERRLPQAARPDWPVHRDHCFARILLDNTCGGPWRESVPAPAWANLTLNGLDAAMGLGEAVLAGRADLGWLNRRSLALRGKLRGSGPVAPSPEGLRDGDLVLRPWQAEDEAALAALSADRDVMRYFPSTHDAQESRAEARSFAHRFRVDGFGPWAVTVAGEGCVGLVGGARVMRVMPFPGGERPGETVELEWRLARPAWGRGLATRAARLALHDLFGRCGIAVVVAFTAADNAPSRRVMERLGMIADGRFEHPALPPGHPLRTHLLYRLTAASFESGRLDA</sequence>
<dbReference type="InterPro" id="IPR051531">
    <property type="entry name" value="N-acetyltransferase"/>
</dbReference>
<dbReference type="SUPFAM" id="SSF55729">
    <property type="entry name" value="Acyl-CoA N-acyltransferases (Nat)"/>
    <property type="match status" value="1"/>
</dbReference>
<dbReference type="InterPro" id="IPR016181">
    <property type="entry name" value="Acyl_CoA_acyltransferase"/>
</dbReference>
<evidence type="ECO:0000313" key="3">
    <source>
        <dbReference type="Proteomes" id="UP000199229"/>
    </source>
</evidence>
<dbReference type="Proteomes" id="UP000199229">
    <property type="component" value="Unassembled WGS sequence"/>
</dbReference>
<keyword evidence="2" id="KW-0808">Transferase</keyword>
<dbReference type="AlphaFoldDB" id="A0A1I2QLU2"/>
<dbReference type="EMBL" id="FOPM01000001">
    <property type="protein sequence ID" value="SFG27187.1"/>
    <property type="molecule type" value="Genomic_DNA"/>
</dbReference>
<accession>A0A1I2QLU2</accession>
<name>A0A1I2QLU2_9HYPH</name>
<feature type="domain" description="N-acetyltransferase" evidence="1">
    <location>
        <begin position="112"/>
        <end position="284"/>
    </location>
</feature>
<dbReference type="RefSeq" id="WP_091967735.1">
    <property type="nucleotide sequence ID" value="NZ_FOPM01000001.1"/>
</dbReference>
<dbReference type="OrthoDB" id="6293260at2"/>
<keyword evidence="3" id="KW-1185">Reference proteome</keyword>
<reference evidence="3" key="1">
    <citation type="submission" date="2016-10" db="EMBL/GenBank/DDBJ databases">
        <authorList>
            <person name="Varghese N."/>
            <person name="Submissions S."/>
        </authorList>
    </citation>
    <scope>NUCLEOTIDE SEQUENCE [LARGE SCALE GENOMIC DNA]</scope>
    <source>
        <strain evidence="3">Gh-105</strain>
    </source>
</reference>
<evidence type="ECO:0000313" key="2">
    <source>
        <dbReference type="EMBL" id="SFG27187.1"/>
    </source>
</evidence>
<dbReference type="Pfam" id="PF13302">
    <property type="entry name" value="Acetyltransf_3"/>
    <property type="match status" value="1"/>
</dbReference>
<dbReference type="STRING" id="582675.SAMN05192565_101111"/>
<dbReference type="PANTHER" id="PTHR43792:SF1">
    <property type="entry name" value="N-ACETYLTRANSFERASE DOMAIN-CONTAINING PROTEIN"/>
    <property type="match status" value="1"/>
</dbReference>
<organism evidence="2 3">
    <name type="scientific">Methylobacterium gossipiicola</name>
    <dbReference type="NCBI Taxonomy" id="582675"/>
    <lineage>
        <taxon>Bacteria</taxon>
        <taxon>Pseudomonadati</taxon>
        <taxon>Pseudomonadota</taxon>
        <taxon>Alphaproteobacteria</taxon>
        <taxon>Hyphomicrobiales</taxon>
        <taxon>Methylobacteriaceae</taxon>
        <taxon>Methylobacterium</taxon>
    </lineage>
</organism>
<dbReference type="GO" id="GO:0016747">
    <property type="term" value="F:acyltransferase activity, transferring groups other than amino-acyl groups"/>
    <property type="evidence" value="ECO:0007669"/>
    <property type="project" value="InterPro"/>
</dbReference>
<dbReference type="InterPro" id="IPR000182">
    <property type="entry name" value="GNAT_dom"/>
</dbReference>
<dbReference type="Gene3D" id="3.40.630.30">
    <property type="match status" value="1"/>
</dbReference>
<dbReference type="PROSITE" id="PS51186">
    <property type="entry name" value="GNAT"/>
    <property type="match status" value="1"/>
</dbReference>
<protein>
    <submittedName>
        <fullName evidence="2">Protein N-acetyltransferase, RimJ/RimL family</fullName>
    </submittedName>
</protein>
<gene>
    <name evidence="2" type="ORF">SAMN05192565_101111</name>
</gene>